<feature type="binding site" evidence="7">
    <location>
        <position position="37"/>
    </location>
    <ligand>
        <name>S-adenosyl-L-methionine</name>
        <dbReference type="ChEBI" id="CHEBI:59789"/>
    </ligand>
</feature>
<feature type="domain" description="Ribosomal RNA adenine methylase transferase N-terminal" evidence="8">
    <location>
        <begin position="18"/>
        <end position="215"/>
    </location>
</feature>
<keyword evidence="2" id="KW-0698">rRNA processing</keyword>
<dbReference type="InterPro" id="IPR020596">
    <property type="entry name" value="rRNA_Ade_Mease_Trfase_CS"/>
</dbReference>
<feature type="binding site" evidence="7">
    <location>
        <position position="86"/>
    </location>
    <ligand>
        <name>S-adenosyl-L-methionine</name>
        <dbReference type="ChEBI" id="CHEBI:59789"/>
    </ligand>
</feature>
<dbReference type="NCBIfam" id="TIGR00755">
    <property type="entry name" value="ksgA"/>
    <property type="match status" value="1"/>
</dbReference>
<evidence type="ECO:0000256" key="5">
    <source>
        <dbReference type="ARBA" id="ARBA00022691"/>
    </source>
</evidence>
<sequence>MALLGQHFLHDARYLEQILQSIPYEHFGDHVQMVEIGVGLGDLTTRLLGRLPKGLLAYEVDSKLAQRLKVCLTPSLLARLKLVVGDVMERKRVKDGSQQEKYQVELFKGYPLALSAWGFLHDGPYFLVSNLPYYIATPIITQALRDSLCLGMVVMVQAQVGIRFCASSGSSDYGALSVLASSVCNQRSLLFEVPPSAFNPPPKVQSAVIRLLKAPLGPDFGAPSLEVLESVLKICFKANRKTLFNNLKSTYSSEWVQAFFAKHQLNPTLRPHQLNPIHYLGLAHLSQNFTGEQHG</sequence>
<accession>A0A553V0I8</accession>
<organism evidence="9 10">
    <name type="scientific">Helicobacter mehlei</name>
    <dbReference type="NCBI Taxonomy" id="2316080"/>
    <lineage>
        <taxon>Bacteria</taxon>
        <taxon>Pseudomonadati</taxon>
        <taxon>Campylobacterota</taxon>
        <taxon>Epsilonproteobacteria</taxon>
        <taxon>Campylobacterales</taxon>
        <taxon>Helicobacteraceae</taxon>
        <taxon>Helicobacter</taxon>
    </lineage>
</organism>
<reference evidence="9 10" key="2">
    <citation type="submission" date="2019-07" db="EMBL/GenBank/DDBJ databases">
        <title>Helicobacter labacensis sp. nov., Helicobacter mehlei sp. nov. and Helicobacter vulpis sp. nov., isolated from gastric mucosa of red fox (Vulpis vulpis).</title>
        <authorList>
            <person name="Kusar D."/>
            <person name="Gruntar I."/>
            <person name="Pate M."/>
            <person name="Zajc U."/>
            <person name="Ocepek M."/>
        </authorList>
    </citation>
    <scope>NUCLEOTIDE SEQUENCE [LARGE SCALE GENOMIC DNA]</scope>
    <source>
        <strain evidence="9 10">L8b</strain>
    </source>
</reference>
<feature type="binding site" evidence="7">
    <location>
        <position position="59"/>
    </location>
    <ligand>
        <name>S-adenosyl-L-methionine</name>
        <dbReference type="ChEBI" id="CHEBI:59789"/>
    </ligand>
</feature>
<comment type="caution">
    <text evidence="9">The sequence shown here is derived from an EMBL/GenBank/DDBJ whole genome shotgun (WGS) entry which is preliminary data.</text>
</comment>
<dbReference type="EMBL" id="VKGC01000004">
    <property type="protein sequence ID" value="TSA85969.1"/>
    <property type="molecule type" value="Genomic_DNA"/>
</dbReference>
<keyword evidence="6 7" id="KW-0694">RNA-binding</keyword>
<dbReference type="GO" id="GO:0052908">
    <property type="term" value="F:16S rRNA (adenine(1518)-N(6)/adenine(1519)-N(6))-dimethyltransferase activity"/>
    <property type="evidence" value="ECO:0007669"/>
    <property type="project" value="UniProtKB-EC"/>
</dbReference>
<evidence type="ECO:0000256" key="4">
    <source>
        <dbReference type="ARBA" id="ARBA00022679"/>
    </source>
</evidence>
<keyword evidence="10" id="KW-1185">Reference proteome</keyword>
<feature type="binding site" evidence="7">
    <location>
        <position position="130"/>
    </location>
    <ligand>
        <name>S-adenosyl-L-methionine</name>
        <dbReference type="ChEBI" id="CHEBI:59789"/>
    </ligand>
</feature>
<evidence type="ECO:0000256" key="6">
    <source>
        <dbReference type="ARBA" id="ARBA00022884"/>
    </source>
</evidence>
<dbReference type="EC" id="2.1.1.182" evidence="9"/>
<feature type="binding site" evidence="7">
    <location>
        <position position="9"/>
    </location>
    <ligand>
        <name>S-adenosyl-L-methionine</name>
        <dbReference type="ChEBI" id="CHEBI:59789"/>
    </ligand>
</feature>
<dbReference type="GO" id="GO:0005829">
    <property type="term" value="C:cytosol"/>
    <property type="evidence" value="ECO:0007669"/>
    <property type="project" value="TreeGrafter"/>
</dbReference>
<dbReference type="SMART" id="SM00650">
    <property type="entry name" value="rADc"/>
    <property type="match status" value="1"/>
</dbReference>
<evidence type="ECO:0000256" key="3">
    <source>
        <dbReference type="ARBA" id="ARBA00022603"/>
    </source>
</evidence>
<dbReference type="PANTHER" id="PTHR11727">
    <property type="entry name" value="DIMETHYLADENOSINE TRANSFERASE"/>
    <property type="match status" value="1"/>
</dbReference>
<evidence type="ECO:0000313" key="10">
    <source>
        <dbReference type="Proteomes" id="UP000319322"/>
    </source>
</evidence>
<evidence type="ECO:0000256" key="1">
    <source>
        <dbReference type="ARBA" id="ARBA00022490"/>
    </source>
</evidence>
<name>A0A553V0I8_9HELI</name>
<dbReference type="PANTHER" id="PTHR11727:SF7">
    <property type="entry name" value="DIMETHYLADENOSINE TRANSFERASE-RELATED"/>
    <property type="match status" value="1"/>
</dbReference>
<dbReference type="PROSITE" id="PS51689">
    <property type="entry name" value="SAM_RNA_A_N6_MT"/>
    <property type="match status" value="1"/>
</dbReference>
<comment type="similarity">
    <text evidence="7">Belongs to the class I-like SAM-binding methyltransferase superfamily. rRNA adenine N(6)-methyltransferase family.</text>
</comment>
<keyword evidence="3 7" id="KW-0489">Methyltransferase</keyword>
<dbReference type="InterPro" id="IPR001737">
    <property type="entry name" value="KsgA/Erm"/>
</dbReference>
<proteinExistence type="inferred from homology"/>
<dbReference type="RefSeq" id="WP_120947928.1">
    <property type="nucleotide sequence ID" value="NZ_QXQS01000003.1"/>
</dbReference>
<dbReference type="Gene3D" id="1.10.8.100">
    <property type="entry name" value="Ribosomal RNA adenine dimethylase-like, domain 2"/>
    <property type="match status" value="1"/>
</dbReference>
<dbReference type="PROSITE" id="PS01131">
    <property type="entry name" value="RRNA_A_DIMETH"/>
    <property type="match status" value="1"/>
</dbReference>
<dbReference type="InterPro" id="IPR020598">
    <property type="entry name" value="rRNA_Ade_methylase_Trfase_N"/>
</dbReference>
<evidence type="ECO:0000256" key="2">
    <source>
        <dbReference type="ARBA" id="ARBA00022552"/>
    </source>
</evidence>
<keyword evidence="1" id="KW-0963">Cytoplasm</keyword>
<dbReference type="InterPro" id="IPR023165">
    <property type="entry name" value="rRNA_Ade_diMease-like_C"/>
</dbReference>
<keyword evidence="5 7" id="KW-0949">S-adenosyl-L-methionine</keyword>
<dbReference type="InterPro" id="IPR011530">
    <property type="entry name" value="rRNA_adenine_dimethylase"/>
</dbReference>
<reference evidence="10" key="1">
    <citation type="submission" date="2019-07" db="EMBL/GenBank/DDBJ databases">
        <title>Helicobacter labacensis sp. nov., Helicobacter mehlei sp. nov. and Helicobacter vulpis sp. nov., isolated from gastric mucosa of red fox (Vulpis vulpis).</title>
        <authorList>
            <person name="Papic B."/>
        </authorList>
    </citation>
    <scope>NUCLEOTIDE SEQUENCE [LARGE SCALE GENOMIC DNA]</scope>
    <source>
        <strain evidence="10">L8b</strain>
    </source>
</reference>
<dbReference type="GO" id="GO:0003723">
    <property type="term" value="F:RNA binding"/>
    <property type="evidence" value="ECO:0007669"/>
    <property type="project" value="UniProtKB-UniRule"/>
</dbReference>
<gene>
    <name evidence="9" type="primary">rsmA</name>
    <name evidence="9" type="ORF">FNE76_02465</name>
</gene>
<dbReference type="Gene3D" id="3.40.50.150">
    <property type="entry name" value="Vaccinia Virus protein VP39"/>
    <property type="match status" value="1"/>
</dbReference>
<reference evidence="9 10" key="3">
    <citation type="submission" date="2019-07" db="EMBL/GenBank/DDBJ databases">
        <authorList>
            <person name="Papic B."/>
        </authorList>
    </citation>
    <scope>NUCLEOTIDE SEQUENCE [LARGE SCALE GENOMIC DNA]</scope>
    <source>
        <strain evidence="9 10">L8b</strain>
    </source>
</reference>
<dbReference type="AlphaFoldDB" id="A0A553V0I8"/>
<protein>
    <submittedName>
        <fullName evidence="9">Ribosomal RNA small subunit methyltransferase A</fullName>
        <ecNumber evidence="9">2.1.1.182</ecNumber>
    </submittedName>
</protein>
<dbReference type="Pfam" id="PF00398">
    <property type="entry name" value="RrnaAD"/>
    <property type="match status" value="1"/>
</dbReference>
<evidence type="ECO:0000259" key="8">
    <source>
        <dbReference type="SMART" id="SM00650"/>
    </source>
</evidence>
<evidence type="ECO:0000256" key="7">
    <source>
        <dbReference type="PROSITE-ProRule" id="PRU01026"/>
    </source>
</evidence>
<evidence type="ECO:0000313" key="9">
    <source>
        <dbReference type="EMBL" id="TSA85969.1"/>
    </source>
</evidence>
<feature type="binding site" evidence="7">
    <location>
        <position position="7"/>
    </location>
    <ligand>
        <name>S-adenosyl-L-methionine</name>
        <dbReference type="ChEBI" id="CHEBI:59789"/>
    </ligand>
</feature>
<dbReference type="InterPro" id="IPR029063">
    <property type="entry name" value="SAM-dependent_MTases_sf"/>
</dbReference>
<dbReference type="Proteomes" id="UP000319322">
    <property type="component" value="Unassembled WGS sequence"/>
</dbReference>
<dbReference type="SUPFAM" id="SSF53335">
    <property type="entry name" value="S-adenosyl-L-methionine-dependent methyltransferases"/>
    <property type="match status" value="1"/>
</dbReference>
<keyword evidence="4 7" id="KW-0808">Transferase</keyword>